<dbReference type="InterPro" id="IPR014197">
    <property type="entry name" value="Sporulation_prot_YunB"/>
</dbReference>
<protein>
    <submittedName>
        <fullName evidence="2">Sporulation protein YunB</fullName>
    </submittedName>
</protein>
<comment type="caution">
    <text evidence="2">The sequence shown here is derived from an EMBL/GenBank/DDBJ whole genome shotgun (WGS) entry which is preliminary data.</text>
</comment>
<keyword evidence="1" id="KW-1133">Transmembrane helix</keyword>
<accession>A0A8J2TNS1</accession>
<keyword evidence="1" id="KW-0812">Transmembrane</keyword>
<name>A0A8J2TNS1_9BACI</name>
<evidence type="ECO:0000313" key="3">
    <source>
        <dbReference type="Proteomes" id="UP000602050"/>
    </source>
</evidence>
<dbReference type="PIRSF" id="PIRSF021383">
    <property type="entry name" value="YunB"/>
    <property type="match status" value="1"/>
</dbReference>
<organism evidence="2 3">
    <name type="scientific">Compostibacillus humi</name>
    <dbReference type="NCBI Taxonomy" id="1245525"/>
    <lineage>
        <taxon>Bacteria</taxon>
        <taxon>Bacillati</taxon>
        <taxon>Bacillota</taxon>
        <taxon>Bacilli</taxon>
        <taxon>Bacillales</taxon>
        <taxon>Bacillaceae</taxon>
        <taxon>Compostibacillus</taxon>
    </lineage>
</organism>
<reference evidence="2" key="1">
    <citation type="journal article" date="2014" name="Int. J. Syst. Evol. Microbiol.">
        <title>Complete genome sequence of Corynebacterium casei LMG S-19264T (=DSM 44701T), isolated from a smear-ripened cheese.</title>
        <authorList>
            <consortium name="US DOE Joint Genome Institute (JGI-PGF)"/>
            <person name="Walter F."/>
            <person name="Albersmeier A."/>
            <person name="Kalinowski J."/>
            <person name="Ruckert C."/>
        </authorList>
    </citation>
    <scope>NUCLEOTIDE SEQUENCE</scope>
    <source>
        <strain evidence="2">CGMCC 1.12360</strain>
    </source>
</reference>
<sequence>MWRRKYRRKFAPPPGRHLFIIAFIIFIIVVFLSIQIIDRGITPAIIEISEIKTDEFAMRAINTAVRFAESYDFTDVVQVTYDNDGHPAIYGYNTAIISEINRVATERVEEFFMHVNRGDPIDYDYPLQDYEFSEDPGDRAKRDPTVIEIPLGEITGNAVLANLGPKIPINLELVGNVRTNIIRETEPLGINGSWVSLYVNVEADVQIIIPYITEVTTVQTEIYIDSGAIMGDVPDFYGGESPSISVPREDFQDNLQDDH</sequence>
<feature type="transmembrane region" description="Helical" evidence="1">
    <location>
        <begin position="18"/>
        <end position="37"/>
    </location>
</feature>
<gene>
    <name evidence="2" type="primary">yunB</name>
    <name evidence="2" type="ORF">GCM10010978_22760</name>
</gene>
<reference evidence="2" key="2">
    <citation type="submission" date="2020-09" db="EMBL/GenBank/DDBJ databases">
        <authorList>
            <person name="Sun Q."/>
            <person name="Zhou Y."/>
        </authorList>
    </citation>
    <scope>NUCLEOTIDE SEQUENCE</scope>
    <source>
        <strain evidence="2">CGMCC 1.12360</strain>
    </source>
</reference>
<dbReference type="Proteomes" id="UP000602050">
    <property type="component" value="Unassembled WGS sequence"/>
</dbReference>
<dbReference type="RefSeq" id="WP_188392529.1">
    <property type="nucleotide sequence ID" value="NZ_BMEV01000044.1"/>
</dbReference>
<keyword evidence="3" id="KW-1185">Reference proteome</keyword>
<dbReference type="EMBL" id="BMEV01000044">
    <property type="protein sequence ID" value="GFZ81197.1"/>
    <property type="molecule type" value="Genomic_DNA"/>
</dbReference>
<proteinExistence type="predicted"/>
<dbReference type="Pfam" id="PF09560">
    <property type="entry name" value="Spore_YunB"/>
    <property type="match status" value="1"/>
</dbReference>
<keyword evidence="1" id="KW-0472">Membrane</keyword>
<evidence type="ECO:0000256" key="1">
    <source>
        <dbReference type="SAM" id="Phobius"/>
    </source>
</evidence>
<dbReference type="NCBIfam" id="TIGR02832">
    <property type="entry name" value="spo_yunB"/>
    <property type="match status" value="1"/>
</dbReference>
<evidence type="ECO:0000313" key="2">
    <source>
        <dbReference type="EMBL" id="GFZ81197.1"/>
    </source>
</evidence>
<dbReference type="AlphaFoldDB" id="A0A8J2TNS1"/>